<evidence type="ECO:0008006" key="3">
    <source>
        <dbReference type="Google" id="ProtNLM"/>
    </source>
</evidence>
<evidence type="ECO:0000313" key="1">
    <source>
        <dbReference type="EMBL" id="SYV97096.1"/>
    </source>
</evidence>
<evidence type="ECO:0000313" key="2">
    <source>
        <dbReference type="Proteomes" id="UP000257559"/>
    </source>
</evidence>
<dbReference type="EMBL" id="LS991951">
    <property type="protein sequence ID" value="SYV97096.1"/>
    <property type="molecule type" value="Genomic_DNA"/>
</dbReference>
<keyword evidence="2" id="KW-1185">Reference proteome</keyword>
<name>A0A3B0Q2H6_9BACT</name>
<protein>
    <recommendedName>
        <fullName evidence="3">Pantothenate kinase</fullName>
    </recommendedName>
</protein>
<sequence>MKNILFLDLGNSLLKIGYFNNKNELIIDKLPTKSLTKW</sequence>
<accession>A0A3B0Q2H6</accession>
<dbReference type="KEGG" id="medw:NCTC10132_00455"/>
<feature type="non-terminal residue" evidence="1">
    <location>
        <position position="38"/>
    </location>
</feature>
<reference evidence="2" key="1">
    <citation type="submission" date="2018-06" db="EMBL/GenBank/DDBJ databases">
        <authorList>
            <consortium name="Pathogen Informatics"/>
        </authorList>
    </citation>
    <scope>NUCLEOTIDE SEQUENCE [LARGE SCALE GENOMIC DNA]</scope>
    <source>
        <strain evidence="2">NCTC10132</strain>
    </source>
</reference>
<dbReference type="AlphaFoldDB" id="A0A3B0Q2H6"/>
<gene>
    <name evidence="1" type="ORF">NCTC10132_00455</name>
</gene>
<dbReference type="Proteomes" id="UP000257559">
    <property type="component" value="Chromosome"/>
</dbReference>
<organism evidence="1 2">
    <name type="scientific">Mycoplasmopsis edwardii</name>
    <dbReference type="NCBI Taxonomy" id="53558"/>
    <lineage>
        <taxon>Bacteria</taxon>
        <taxon>Bacillati</taxon>
        <taxon>Mycoplasmatota</taxon>
        <taxon>Mycoplasmoidales</taxon>
        <taxon>Metamycoplasmataceae</taxon>
        <taxon>Mycoplasmopsis</taxon>
    </lineage>
</organism>
<proteinExistence type="predicted"/>